<dbReference type="PRINTS" id="PR00340">
    <property type="entry name" value="PIIGLNB"/>
</dbReference>
<dbReference type="PANTHER" id="PTHR30115:SF11">
    <property type="entry name" value="NITROGEN REGULATORY PROTEIN P-II HOMOLOG"/>
    <property type="match status" value="1"/>
</dbReference>
<reference evidence="3" key="1">
    <citation type="journal article" date="2019" name="Int. J. Syst. Evol. Microbiol.">
        <title>The Global Catalogue of Microorganisms (GCM) 10K type strain sequencing project: providing services to taxonomists for standard genome sequencing and annotation.</title>
        <authorList>
            <consortium name="The Broad Institute Genomics Platform"/>
            <consortium name="The Broad Institute Genome Sequencing Center for Infectious Disease"/>
            <person name="Wu L."/>
            <person name="Ma J."/>
        </authorList>
    </citation>
    <scope>NUCLEOTIDE SEQUENCE [LARGE SCALE GENOMIC DNA]</scope>
    <source>
        <strain evidence="3">JCM 17021</strain>
    </source>
</reference>
<comment type="caution">
    <text evidence="2">The sequence shown here is derived from an EMBL/GenBank/DDBJ whole genome shotgun (WGS) entry which is preliminary data.</text>
</comment>
<evidence type="ECO:0000256" key="1">
    <source>
        <dbReference type="RuleBase" id="RU003936"/>
    </source>
</evidence>
<evidence type="ECO:0000313" key="3">
    <source>
        <dbReference type="Proteomes" id="UP001501803"/>
    </source>
</evidence>
<dbReference type="SMART" id="SM00938">
    <property type="entry name" value="P-II"/>
    <property type="match status" value="1"/>
</dbReference>
<dbReference type="SUPFAM" id="SSF54913">
    <property type="entry name" value="GlnB-like"/>
    <property type="match status" value="1"/>
</dbReference>
<dbReference type="PROSITE" id="PS51343">
    <property type="entry name" value="PII_GLNB_DOM"/>
    <property type="match status" value="1"/>
</dbReference>
<dbReference type="InterPro" id="IPR002187">
    <property type="entry name" value="N-reg_PII"/>
</dbReference>
<accession>A0ABP7KLT8</accession>
<dbReference type="Gene3D" id="3.30.70.120">
    <property type="match status" value="1"/>
</dbReference>
<dbReference type="InterPro" id="IPR011322">
    <property type="entry name" value="N-reg_PII-like_a/b"/>
</dbReference>
<protein>
    <submittedName>
        <fullName evidence="2">P-II family nitrogen regulator</fullName>
    </submittedName>
</protein>
<dbReference type="Proteomes" id="UP001501803">
    <property type="component" value="Unassembled WGS sequence"/>
</dbReference>
<keyword evidence="3" id="KW-1185">Reference proteome</keyword>
<proteinExistence type="inferred from homology"/>
<dbReference type="InterPro" id="IPR017918">
    <property type="entry name" value="N-reg_PII_CS"/>
</dbReference>
<dbReference type="Pfam" id="PF00543">
    <property type="entry name" value="P-II"/>
    <property type="match status" value="1"/>
</dbReference>
<comment type="similarity">
    <text evidence="1">Belongs to the P(II) protein family.</text>
</comment>
<name>A0ABP7KLT8_9MICO</name>
<organism evidence="2 3">
    <name type="scientific">Leifsonia kafniensis</name>
    <dbReference type="NCBI Taxonomy" id="475957"/>
    <lineage>
        <taxon>Bacteria</taxon>
        <taxon>Bacillati</taxon>
        <taxon>Actinomycetota</taxon>
        <taxon>Actinomycetes</taxon>
        <taxon>Micrococcales</taxon>
        <taxon>Microbacteriaceae</taxon>
        <taxon>Leifsonia</taxon>
    </lineage>
</organism>
<evidence type="ECO:0000313" key="2">
    <source>
        <dbReference type="EMBL" id="GAA3882136.1"/>
    </source>
</evidence>
<sequence>MKLITAVVQPSALEPVKTALAEVGIAGMTILDAKGHGTQTGKVEVYRSQRVKVDFLPKIYIEMVVTDEVLDDALHAIQDAARTGAIGDGKIWVTDVLQVIRVRTGETGPTAIHVAPHSN</sequence>
<dbReference type="PANTHER" id="PTHR30115">
    <property type="entry name" value="NITROGEN REGULATORY PROTEIN P-II"/>
    <property type="match status" value="1"/>
</dbReference>
<dbReference type="InterPro" id="IPR015867">
    <property type="entry name" value="N-reg_PII/ATP_PRibTrfase_C"/>
</dbReference>
<dbReference type="EMBL" id="BAABCN010000007">
    <property type="protein sequence ID" value="GAA3882136.1"/>
    <property type="molecule type" value="Genomic_DNA"/>
</dbReference>
<dbReference type="PROSITE" id="PS00638">
    <property type="entry name" value="PII_GLNB_CTER"/>
    <property type="match status" value="1"/>
</dbReference>
<gene>
    <name evidence="2" type="ORF">GCM10022381_25490</name>
</gene>
<dbReference type="RefSeq" id="WP_345067176.1">
    <property type="nucleotide sequence ID" value="NZ_BAABCN010000007.1"/>
</dbReference>